<keyword evidence="3" id="KW-1185">Reference proteome</keyword>
<feature type="region of interest" description="Disordered" evidence="1">
    <location>
        <begin position="114"/>
        <end position="155"/>
    </location>
</feature>
<evidence type="ECO:0000256" key="1">
    <source>
        <dbReference type="SAM" id="MobiDB-lite"/>
    </source>
</evidence>
<sequence>MVPQPQYIFPLTPFPFSVSSPVRPRRRNLRAGCIRKTDPKMFLRARASCDSIRFPFCWDATSRGSKKQKPPERQRSPRLTIVQPWKSSQLFSCATPLCLEPTFARPRHIFSKTSNYRPCHPVTQPSTSKLESGRTSRQLSPQPLSHPNPLLLSLQ</sequence>
<evidence type="ECO:0000313" key="3">
    <source>
        <dbReference type="Proteomes" id="UP000235786"/>
    </source>
</evidence>
<dbReference type="Proteomes" id="UP000235786">
    <property type="component" value="Unassembled WGS sequence"/>
</dbReference>
<reference evidence="2 3" key="1">
    <citation type="submission" date="2016-04" db="EMBL/GenBank/DDBJ databases">
        <title>A degradative enzymes factory behind the ericoid mycorrhizal symbiosis.</title>
        <authorList>
            <consortium name="DOE Joint Genome Institute"/>
            <person name="Martino E."/>
            <person name="Morin E."/>
            <person name="Grelet G."/>
            <person name="Kuo A."/>
            <person name="Kohler A."/>
            <person name="Daghino S."/>
            <person name="Barry K."/>
            <person name="Choi C."/>
            <person name="Cichocki N."/>
            <person name="Clum A."/>
            <person name="Copeland A."/>
            <person name="Hainaut M."/>
            <person name="Haridas S."/>
            <person name="Labutti K."/>
            <person name="Lindquist E."/>
            <person name="Lipzen A."/>
            <person name="Khouja H.-R."/>
            <person name="Murat C."/>
            <person name="Ohm R."/>
            <person name="Olson A."/>
            <person name="Spatafora J."/>
            <person name="Veneault-Fourrey C."/>
            <person name="Henrissat B."/>
            <person name="Grigoriev I."/>
            <person name="Martin F."/>
            <person name="Perotto S."/>
        </authorList>
    </citation>
    <scope>NUCLEOTIDE SEQUENCE [LARGE SCALE GENOMIC DNA]</scope>
    <source>
        <strain evidence="2 3">F</strain>
    </source>
</reference>
<dbReference type="AlphaFoldDB" id="A0A2J6S0R3"/>
<feature type="compositionally biased region" description="Low complexity" evidence="1">
    <location>
        <begin position="138"/>
        <end position="155"/>
    </location>
</feature>
<dbReference type="EMBL" id="KZ613941">
    <property type="protein sequence ID" value="PMD44359.1"/>
    <property type="molecule type" value="Genomic_DNA"/>
</dbReference>
<gene>
    <name evidence="2" type="ORF">L207DRAFT_279791</name>
</gene>
<name>A0A2J6S0R3_HYAVF</name>
<evidence type="ECO:0000313" key="2">
    <source>
        <dbReference type="EMBL" id="PMD44359.1"/>
    </source>
</evidence>
<protein>
    <submittedName>
        <fullName evidence="2">Uncharacterized protein</fullName>
    </submittedName>
</protein>
<feature type="compositionally biased region" description="Polar residues" evidence="1">
    <location>
        <begin position="123"/>
        <end position="137"/>
    </location>
</feature>
<proteinExistence type="predicted"/>
<accession>A0A2J6S0R3</accession>
<organism evidence="2 3">
    <name type="scientific">Hyaloscypha variabilis (strain UAMH 11265 / GT02V1 / F)</name>
    <name type="common">Meliniomyces variabilis</name>
    <dbReference type="NCBI Taxonomy" id="1149755"/>
    <lineage>
        <taxon>Eukaryota</taxon>
        <taxon>Fungi</taxon>
        <taxon>Dikarya</taxon>
        <taxon>Ascomycota</taxon>
        <taxon>Pezizomycotina</taxon>
        <taxon>Leotiomycetes</taxon>
        <taxon>Helotiales</taxon>
        <taxon>Hyaloscyphaceae</taxon>
        <taxon>Hyaloscypha</taxon>
        <taxon>Hyaloscypha variabilis</taxon>
    </lineage>
</organism>